<sequence>MQNGFIISLFYSGRKRSTKSKRLKSAHGLCECSDLPYQSQCYQGNMSFTTGLAQQNWIPRSGVQYYISLNPGCPDMWNEDNTPVLGIGAGFVNPETQSLNDALEMLYRRSCYHMFKLQDTG</sequence>
<proteinExistence type="predicted"/>
<dbReference type="Proteomes" id="UP000316759">
    <property type="component" value="Unassembled WGS sequence"/>
</dbReference>
<comment type="caution">
    <text evidence="1">The sequence shown here is derived from an EMBL/GenBank/DDBJ whole genome shotgun (WGS) entry which is preliminary data.</text>
</comment>
<keyword evidence="2" id="KW-1185">Reference proteome</keyword>
<dbReference type="AlphaFoldDB" id="A0A504YYI6"/>
<evidence type="ECO:0000313" key="1">
    <source>
        <dbReference type="EMBL" id="TPP65496.1"/>
    </source>
</evidence>
<accession>A0A504YYI6</accession>
<organism evidence="1 2">
    <name type="scientific">Fasciola gigantica</name>
    <name type="common">Giant liver fluke</name>
    <dbReference type="NCBI Taxonomy" id="46835"/>
    <lineage>
        <taxon>Eukaryota</taxon>
        <taxon>Metazoa</taxon>
        <taxon>Spiralia</taxon>
        <taxon>Lophotrochozoa</taxon>
        <taxon>Platyhelminthes</taxon>
        <taxon>Trematoda</taxon>
        <taxon>Digenea</taxon>
        <taxon>Plagiorchiida</taxon>
        <taxon>Echinostomata</taxon>
        <taxon>Echinostomatoidea</taxon>
        <taxon>Fasciolidae</taxon>
        <taxon>Fasciola</taxon>
    </lineage>
</organism>
<protein>
    <submittedName>
        <fullName evidence="1">Uncharacterized protein</fullName>
    </submittedName>
</protein>
<name>A0A504YYI6_FASGI</name>
<dbReference type="EMBL" id="SUNJ01003090">
    <property type="protein sequence ID" value="TPP65496.1"/>
    <property type="molecule type" value="Genomic_DNA"/>
</dbReference>
<reference evidence="1 2" key="1">
    <citation type="submission" date="2019-04" db="EMBL/GenBank/DDBJ databases">
        <title>Annotation for the trematode Fasciola gigantica.</title>
        <authorList>
            <person name="Choi Y.-J."/>
        </authorList>
    </citation>
    <scope>NUCLEOTIDE SEQUENCE [LARGE SCALE GENOMIC DNA]</scope>
    <source>
        <strain evidence="1">Uganda_cow_1</strain>
    </source>
</reference>
<evidence type="ECO:0000313" key="2">
    <source>
        <dbReference type="Proteomes" id="UP000316759"/>
    </source>
</evidence>
<gene>
    <name evidence="1" type="ORF">FGIG_09515</name>
</gene>